<dbReference type="GO" id="GO:0005524">
    <property type="term" value="F:ATP binding"/>
    <property type="evidence" value="ECO:0007669"/>
    <property type="project" value="UniProtKB-KW"/>
</dbReference>
<keyword evidence="10" id="KW-1185">Reference proteome</keyword>
<organism evidence="9 10">
    <name type="scientific">Microbacterium mangrovi</name>
    <dbReference type="NCBI Taxonomy" id="1348253"/>
    <lineage>
        <taxon>Bacteria</taxon>
        <taxon>Bacillati</taxon>
        <taxon>Actinomycetota</taxon>
        <taxon>Actinomycetes</taxon>
        <taxon>Micrococcales</taxon>
        <taxon>Microbacteriaceae</taxon>
        <taxon>Microbacterium</taxon>
    </lineage>
</organism>
<reference evidence="9 10" key="1">
    <citation type="submission" date="2014-11" db="EMBL/GenBank/DDBJ databases">
        <title>Genome sequence of Microbacterium mangrovi MUSC 115(T).</title>
        <authorList>
            <person name="Lee L.-H."/>
        </authorList>
    </citation>
    <scope>NUCLEOTIDE SEQUENCE [LARGE SCALE GENOMIC DNA]</scope>
    <source>
        <strain evidence="9 10">MUSC 115</strain>
    </source>
</reference>
<keyword evidence="3" id="KW-0813">Transport</keyword>
<dbReference type="SUPFAM" id="SSF52540">
    <property type="entry name" value="P-loop containing nucleoside triphosphate hydrolases"/>
    <property type="match status" value="1"/>
</dbReference>
<keyword evidence="4" id="KW-1003">Cell membrane</keyword>
<protein>
    <submittedName>
        <fullName evidence="9">ABC transporter ATP-binding protein</fullName>
    </submittedName>
</protein>
<dbReference type="InterPro" id="IPR003439">
    <property type="entry name" value="ABC_transporter-like_ATP-bd"/>
</dbReference>
<evidence type="ECO:0000313" key="9">
    <source>
        <dbReference type="EMBL" id="KHK98807.1"/>
    </source>
</evidence>
<dbReference type="Pfam" id="PF08352">
    <property type="entry name" value="oligo_HPY"/>
    <property type="match status" value="1"/>
</dbReference>
<evidence type="ECO:0000259" key="8">
    <source>
        <dbReference type="PROSITE" id="PS50893"/>
    </source>
</evidence>
<dbReference type="InterPro" id="IPR013563">
    <property type="entry name" value="Oligopep_ABC_C"/>
</dbReference>
<accession>A0A0B2AB52</accession>
<dbReference type="Pfam" id="PF00005">
    <property type="entry name" value="ABC_tran"/>
    <property type="match status" value="1"/>
</dbReference>
<dbReference type="EMBL" id="JTDK01000006">
    <property type="protein sequence ID" value="KHK98807.1"/>
    <property type="molecule type" value="Genomic_DNA"/>
</dbReference>
<evidence type="ECO:0000256" key="5">
    <source>
        <dbReference type="ARBA" id="ARBA00022741"/>
    </source>
</evidence>
<dbReference type="CDD" id="cd03257">
    <property type="entry name" value="ABC_NikE_OppD_transporters"/>
    <property type="match status" value="1"/>
</dbReference>
<gene>
    <name evidence="9" type="ORF">LK09_07935</name>
</gene>
<dbReference type="GO" id="GO:0016887">
    <property type="term" value="F:ATP hydrolysis activity"/>
    <property type="evidence" value="ECO:0007669"/>
    <property type="project" value="InterPro"/>
</dbReference>
<evidence type="ECO:0000256" key="6">
    <source>
        <dbReference type="ARBA" id="ARBA00022840"/>
    </source>
</evidence>
<comment type="subcellular location">
    <subcellularLocation>
        <location evidence="1">Cell membrane</location>
        <topology evidence="1">Peripheral membrane protein</topology>
    </subcellularLocation>
</comment>
<dbReference type="InterPro" id="IPR050388">
    <property type="entry name" value="ABC_Ni/Peptide_Import"/>
</dbReference>
<dbReference type="GO" id="GO:0015833">
    <property type="term" value="P:peptide transport"/>
    <property type="evidence" value="ECO:0007669"/>
    <property type="project" value="InterPro"/>
</dbReference>
<dbReference type="SMART" id="SM00382">
    <property type="entry name" value="AAA"/>
    <property type="match status" value="1"/>
</dbReference>
<dbReference type="PROSITE" id="PS50893">
    <property type="entry name" value="ABC_TRANSPORTER_2"/>
    <property type="match status" value="1"/>
</dbReference>
<dbReference type="STRING" id="1348253.LK09_07935"/>
<sequence>MTLLDIRSLSVTASTQGATLPIIQDVSLSIARGEAVGLVGESGSGKSMTARSIMRLHGRNVTADGTIEFEGRDVLSMGVRELRSYRRSDVSMIFQDPRAAINPVRTIGAFLTEGLRGSFGLSKQEATRRAIAAMAAVGITRAEERMAQYPHEFSGGMLQRVMICSSLLANSRLLLADEPTTALDVTTQAEVVGLLDDLRRERGLGLLFITHDLDLAAGLCDRVFVMYAGRIVEARAAKNFESAAQHPYSRALFEARPSVDFRAARLPAIPGVPLSASESADACAFAPRCPYATDECRTSLPPLEEADAGDVRCIRVHEIPRAHLRGTAS</sequence>
<keyword evidence="6 9" id="KW-0067">ATP-binding</keyword>
<dbReference type="OrthoDB" id="8481147at2"/>
<keyword evidence="5" id="KW-0547">Nucleotide-binding</keyword>
<dbReference type="FunFam" id="3.40.50.300:FF:000016">
    <property type="entry name" value="Oligopeptide ABC transporter ATP-binding component"/>
    <property type="match status" value="1"/>
</dbReference>
<dbReference type="NCBIfam" id="TIGR01727">
    <property type="entry name" value="oligo_HPY"/>
    <property type="match status" value="1"/>
</dbReference>
<dbReference type="InterPro" id="IPR027417">
    <property type="entry name" value="P-loop_NTPase"/>
</dbReference>
<feature type="domain" description="ABC transporter" evidence="8">
    <location>
        <begin position="6"/>
        <end position="253"/>
    </location>
</feature>
<dbReference type="Gene3D" id="3.40.50.300">
    <property type="entry name" value="P-loop containing nucleotide triphosphate hydrolases"/>
    <property type="match status" value="1"/>
</dbReference>
<comment type="similarity">
    <text evidence="2">Belongs to the ABC transporter superfamily.</text>
</comment>
<dbReference type="AlphaFoldDB" id="A0A0B2AB52"/>
<name>A0A0B2AB52_9MICO</name>
<evidence type="ECO:0000256" key="2">
    <source>
        <dbReference type="ARBA" id="ARBA00005417"/>
    </source>
</evidence>
<dbReference type="Proteomes" id="UP000031030">
    <property type="component" value="Unassembled WGS sequence"/>
</dbReference>
<evidence type="ECO:0000256" key="1">
    <source>
        <dbReference type="ARBA" id="ARBA00004202"/>
    </source>
</evidence>
<dbReference type="GO" id="GO:0005886">
    <property type="term" value="C:plasma membrane"/>
    <property type="evidence" value="ECO:0007669"/>
    <property type="project" value="UniProtKB-SubCell"/>
</dbReference>
<dbReference type="InterPro" id="IPR003593">
    <property type="entry name" value="AAA+_ATPase"/>
</dbReference>
<evidence type="ECO:0000256" key="4">
    <source>
        <dbReference type="ARBA" id="ARBA00022475"/>
    </source>
</evidence>
<comment type="caution">
    <text evidence="9">The sequence shown here is derived from an EMBL/GenBank/DDBJ whole genome shotgun (WGS) entry which is preliminary data.</text>
</comment>
<dbReference type="PANTHER" id="PTHR43297:SF2">
    <property type="entry name" value="DIPEPTIDE TRANSPORT ATP-BINDING PROTEIN DPPD"/>
    <property type="match status" value="1"/>
</dbReference>
<dbReference type="RefSeq" id="WP_039397686.1">
    <property type="nucleotide sequence ID" value="NZ_JTDK01000006.1"/>
</dbReference>
<dbReference type="PROSITE" id="PS00211">
    <property type="entry name" value="ABC_TRANSPORTER_1"/>
    <property type="match status" value="1"/>
</dbReference>
<evidence type="ECO:0000256" key="7">
    <source>
        <dbReference type="ARBA" id="ARBA00023136"/>
    </source>
</evidence>
<evidence type="ECO:0000256" key="3">
    <source>
        <dbReference type="ARBA" id="ARBA00022448"/>
    </source>
</evidence>
<dbReference type="InterPro" id="IPR017871">
    <property type="entry name" value="ABC_transporter-like_CS"/>
</dbReference>
<dbReference type="PANTHER" id="PTHR43297">
    <property type="entry name" value="OLIGOPEPTIDE TRANSPORT ATP-BINDING PROTEIN APPD"/>
    <property type="match status" value="1"/>
</dbReference>
<proteinExistence type="inferred from homology"/>
<keyword evidence="7" id="KW-0472">Membrane</keyword>
<evidence type="ECO:0000313" key="10">
    <source>
        <dbReference type="Proteomes" id="UP000031030"/>
    </source>
</evidence>